<dbReference type="AlphaFoldDB" id="A0A4U9RVC5"/>
<sequence length="452" mass="49798">MQNIQKNSSPTLGIFKFLIPSLLGVLFFMIPIKFNGSFTIPVALFSKLLHNYLSNSLPMIMTALICISLIFTLIAKILKPRFISENPFLNSLFNVSPIWFLARILGAIFAICVFFKVGPKFIWSDNTGALLLYDLLPVLFSVFLFAGLFLPILLNFGLLEFAGSLLTKVMRPIFKLPGRSSVDCIASWLGDGTIGVLLTSKQYEEGFYTKREAAVIGTTFSFVSITFSLVVISQVNLTHMFGPFYLTIIISGIIASIIVPRIPPLSKKDDTYYNGEKCDKNSELIPDGYNSLTWGITKAVERAQSNKFNSVLGEGVRNVLDMWIGVSPIVLSIGTLALIIAEYTPVFQWLGLPFIPLLNLLQIPEATQASSTLVVGFADMFLPTVIGATIKSELTRFVIAAVSVTQLIYMSEVGGLLLGSKIPVSIKDLIIIFLERTIVTLPIIALISHLIF</sequence>
<keyword evidence="1" id="KW-0472">Membrane</keyword>
<name>A0A4U9RVC5_HATHI</name>
<evidence type="ECO:0000313" key="4">
    <source>
        <dbReference type="Proteomes" id="UP000308489"/>
    </source>
</evidence>
<dbReference type="KEGG" id="hhw:NCTC503_02579"/>
<feature type="transmembrane region" description="Helical" evidence="1">
    <location>
        <begin position="213"/>
        <end position="235"/>
    </location>
</feature>
<feature type="transmembrane region" description="Helical" evidence="1">
    <location>
        <begin position="373"/>
        <end position="391"/>
    </location>
</feature>
<evidence type="ECO:0000259" key="2">
    <source>
        <dbReference type="Pfam" id="PF07670"/>
    </source>
</evidence>
<dbReference type="RefSeq" id="WP_243117987.1">
    <property type="nucleotide sequence ID" value="NZ_CBCRUQ010000006.1"/>
</dbReference>
<proteinExistence type="predicted"/>
<dbReference type="EMBL" id="LR590481">
    <property type="protein sequence ID" value="VTQ95758.1"/>
    <property type="molecule type" value="Genomic_DNA"/>
</dbReference>
<feature type="transmembrane region" description="Helical" evidence="1">
    <location>
        <begin position="241"/>
        <end position="259"/>
    </location>
</feature>
<reference evidence="3 4" key="1">
    <citation type="submission" date="2019-05" db="EMBL/GenBank/DDBJ databases">
        <authorList>
            <consortium name="Pathogen Informatics"/>
        </authorList>
    </citation>
    <scope>NUCLEOTIDE SEQUENCE [LARGE SCALE GENOMIC DNA]</scope>
    <source>
        <strain evidence="3 4">NCTC503</strain>
    </source>
</reference>
<gene>
    <name evidence="3" type="ORF">NCTC503_02579</name>
</gene>
<dbReference type="InterPro" id="IPR011642">
    <property type="entry name" value="Gate_dom"/>
</dbReference>
<dbReference type="Proteomes" id="UP000308489">
    <property type="component" value="Chromosome 1"/>
</dbReference>
<feature type="transmembrane region" description="Helical" evidence="1">
    <location>
        <begin position="322"/>
        <end position="340"/>
    </location>
</feature>
<evidence type="ECO:0000313" key="3">
    <source>
        <dbReference type="EMBL" id="VTQ95758.1"/>
    </source>
</evidence>
<feature type="transmembrane region" description="Helical" evidence="1">
    <location>
        <begin position="12"/>
        <end position="32"/>
    </location>
</feature>
<accession>A0A4U9RVC5</accession>
<organism evidence="3 4">
    <name type="scientific">Hathewaya histolytica</name>
    <name type="common">Clostridium histolyticum</name>
    <dbReference type="NCBI Taxonomy" id="1498"/>
    <lineage>
        <taxon>Bacteria</taxon>
        <taxon>Bacillati</taxon>
        <taxon>Bacillota</taxon>
        <taxon>Clostridia</taxon>
        <taxon>Eubacteriales</taxon>
        <taxon>Clostridiaceae</taxon>
        <taxon>Hathewaya</taxon>
    </lineage>
</organism>
<feature type="transmembrane region" description="Helical" evidence="1">
    <location>
        <begin position="52"/>
        <end position="78"/>
    </location>
</feature>
<feature type="transmembrane region" description="Helical" evidence="1">
    <location>
        <begin position="138"/>
        <end position="161"/>
    </location>
</feature>
<protein>
    <submittedName>
        <fullName evidence="3">Arginine uptake transporter</fullName>
    </submittedName>
</protein>
<keyword evidence="1" id="KW-0812">Transmembrane</keyword>
<keyword evidence="1" id="KW-1133">Transmembrane helix</keyword>
<keyword evidence="4" id="KW-1185">Reference proteome</keyword>
<feature type="transmembrane region" description="Helical" evidence="1">
    <location>
        <begin position="397"/>
        <end position="418"/>
    </location>
</feature>
<evidence type="ECO:0000256" key="1">
    <source>
        <dbReference type="SAM" id="Phobius"/>
    </source>
</evidence>
<feature type="transmembrane region" description="Helical" evidence="1">
    <location>
        <begin position="430"/>
        <end position="451"/>
    </location>
</feature>
<feature type="transmembrane region" description="Helical" evidence="1">
    <location>
        <begin position="98"/>
        <end position="118"/>
    </location>
</feature>
<dbReference type="Pfam" id="PF07670">
    <property type="entry name" value="Gate"/>
    <property type="match status" value="1"/>
</dbReference>
<feature type="domain" description="Nucleoside transporter/FeoB GTPase Gate" evidence="2">
    <location>
        <begin position="138"/>
        <end position="236"/>
    </location>
</feature>